<name>A0A7W8L4X8_9BURK</name>
<comment type="caution">
    <text evidence="1">The sequence shown here is derived from an EMBL/GenBank/DDBJ whole genome shotgun (WGS) entry which is preliminary data.</text>
</comment>
<dbReference type="RefSeq" id="WP_184226213.1">
    <property type="nucleotide sequence ID" value="NZ_JACHDE010000003.1"/>
</dbReference>
<dbReference type="Proteomes" id="UP000592820">
    <property type="component" value="Unassembled WGS sequence"/>
</dbReference>
<organism evidence="1 2">
    <name type="scientific">Paraburkholderia youngii</name>
    <dbReference type="NCBI Taxonomy" id="2782701"/>
    <lineage>
        <taxon>Bacteria</taxon>
        <taxon>Pseudomonadati</taxon>
        <taxon>Pseudomonadota</taxon>
        <taxon>Betaproteobacteria</taxon>
        <taxon>Burkholderiales</taxon>
        <taxon>Burkholderiaceae</taxon>
        <taxon>Paraburkholderia</taxon>
    </lineage>
</organism>
<proteinExistence type="predicted"/>
<dbReference type="AlphaFoldDB" id="A0A7W8L4X8"/>
<gene>
    <name evidence="1" type="ORF">HDG41_002599</name>
</gene>
<reference evidence="1 2" key="1">
    <citation type="submission" date="2020-08" db="EMBL/GenBank/DDBJ databases">
        <title>Genomic Encyclopedia of Type Strains, Phase IV (KMG-V): Genome sequencing to study the core and pangenomes of soil and plant-associated prokaryotes.</title>
        <authorList>
            <person name="Whitman W."/>
        </authorList>
    </citation>
    <scope>NUCLEOTIDE SEQUENCE [LARGE SCALE GENOMIC DNA]</scope>
    <source>
        <strain evidence="1 2">JPY162</strain>
    </source>
</reference>
<dbReference type="EMBL" id="JACHDE010000003">
    <property type="protein sequence ID" value="MBB5400550.1"/>
    <property type="molecule type" value="Genomic_DNA"/>
</dbReference>
<evidence type="ECO:0000313" key="2">
    <source>
        <dbReference type="Proteomes" id="UP000592820"/>
    </source>
</evidence>
<accession>A0A7W8L4X8</accession>
<protein>
    <submittedName>
        <fullName evidence="1">Uncharacterized protein</fullName>
    </submittedName>
</protein>
<sequence>MQVTRKPAYPTPFEGRPARMPLLGLFCVAPDVYWKLFVVSPKEQFQAMGLGNHCRRMRRWKNRPPSDAAAAPTLNDVLDAVDQAEMSEASLAFLEEMKAAVSGNVEAKSRVNELGIFHMTFLGLGYGREDWRFVTDS</sequence>
<evidence type="ECO:0000313" key="1">
    <source>
        <dbReference type="EMBL" id="MBB5400550.1"/>
    </source>
</evidence>